<evidence type="ECO:0000313" key="2">
    <source>
        <dbReference type="EMBL" id="QNP61469.1"/>
    </source>
</evidence>
<dbReference type="Proteomes" id="UP000516230">
    <property type="component" value="Chromosome"/>
</dbReference>
<feature type="compositionally biased region" description="Acidic residues" evidence="1">
    <location>
        <begin position="310"/>
        <end position="321"/>
    </location>
</feature>
<keyword evidence="3" id="KW-1185">Reference proteome</keyword>
<dbReference type="AlphaFoldDB" id="A0A7H0HLQ3"/>
<accession>A0A7H0HLQ3</accession>
<feature type="compositionally biased region" description="Basic and acidic residues" evidence="1">
    <location>
        <begin position="1"/>
        <end position="21"/>
    </location>
</feature>
<dbReference type="KEGG" id="sgj:IAG43_00065"/>
<gene>
    <name evidence="2" type="ORF">IAG43_00065</name>
</gene>
<feature type="region of interest" description="Disordered" evidence="1">
    <location>
        <begin position="1"/>
        <end position="42"/>
    </location>
</feature>
<reference evidence="2 3" key="1">
    <citation type="submission" date="2020-08" db="EMBL/GenBank/DDBJ databases">
        <title>A novel species.</title>
        <authorList>
            <person name="Gao J."/>
        </authorList>
    </citation>
    <scope>NUCLEOTIDE SEQUENCE [LARGE SCALE GENOMIC DNA]</scope>
    <source>
        <strain evidence="2 3">CRPJ-33</strain>
    </source>
</reference>
<evidence type="ECO:0000256" key="1">
    <source>
        <dbReference type="SAM" id="MobiDB-lite"/>
    </source>
</evidence>
<evidence type="ECO:0000313" key="3">
    <source>
        <dbReference type="Proteomes" id="UP000516230"/>
    </source>
</evidence>
<feature type="region of interest" description="Disordered" evidence="1">
    <location>
        <begin position="295"/>
        <end position="327"/>
    </location>
</feature>
<proteinExistence type="predicted"/>
<dbReference type="RefSeq" id="WP_187738676.1">
    <property type="nucleotide sequence ID" value="NZ_CP060825.1"/>
</dbReference>
<sequence>MTHEPDPRPIAHGTWDDRKENQLPAPNAERFSPVDTRPEGKRNVQRALDAQSAQMKIMDRSGPPVLAMLQYLGTLASDAYKDRKREKAALVPYISVREAAGAATAYRYRVLRYALGPGVAYGELGAQELTDLLPDAAGPLETLAAAGDLRDSALLGTWSEGHALTVPLLTAARDLHTRVTGAFRPVPCTPVMPWIGAAVTTSQRAQALRKAAALIDAQVASWYSFAFRGPEPADPLTAVIEHLAAAAEWAPLAAQHRRCLELAAADRISRQDATSAVKELAALLDRFDESCYRSAEHQELRGRNRPHEAGEEEPAAEDDSEPGAQGP</sequence>
<feature type="compositionally biased region" description="Basic and acidic residues" evidence="1">
    <location>
        <begin position="295"/>
        <end position="309"/>
    </location>
</feature>
<organism evidence="2 3">
    <name type="scientific">Streptomyces genisteinicus</name>
    <dbReference type="NCBI Taxonomy" id="2768068"/>
    <lineage>
        <taxon>Bacteria</taxon>
        <taxon>Bacillati</taxon>
        <taxon>Actinomycetota</taxon>
        <taxon>Actinomycetes</taxon>
        <taxon>Kitasatosporales</taxon>
        <taxon>Streptomycetaceae</taxon>
        <taxon>Streptomyces</taxon>
    </lineage>
</organism>
<protein>
    <submittedName>
        <fullName evidence="2">Uncharacterized protein</fullName>
    </submittedName>
</protein>
<name>A0A7H0HLQ3_9ACTN</name>
<dbReference type="EMBL" id="CP060825">
    <property type="protein sequence ID" value="QNP61469.1"/>
    <property type="molecule type" value="Genomic_DNA"/>
</dbReference>